<evidence type="ECO:0000256" key="1">
    <source>
        <dbReference type="SAM" id="Phobius"/>
    </source>
</evidence>
<dbReference type="Proteomes" id="UP000198287">
    <property type="component" value="Unassembled WGS sequence"/>
</dbReference>
<dbReference type="SMART" id="SM00186">
    <property type="entry name" value="FBG"/>
    <property type="match status" value="1"/>
</dbReference>
<evidence type="ECO:0000313" key="3">
    <source>
        <dbReference type="EMBL" id="OXA46678.1"/>
    </source>
</evidence>
<dbReference type="PROSITE" id="PS51406">
    <property type="entry name" value="FIBRINOGEN_C_2"/>
    <property type="match status" value="1"/>
</dbReference>
<accession>A0A226DNT8</accession>
<dbReference type="PANTHER" id="PTHR19143:SF394">
    <property type="entry name" value="ANGIOPOIETIN-RELATED PROTEIN 3-LIKE"/>
    <property type="match status" value="1"/>
</dbReference>
<organism evidence="3 4">
    <name type="scientific">Folsomia candida</name>
    <name type="common">Springtail</name>
    <dbReference type="NCBI Taxonomy" id="158441"/>
    <lineage>
        <taxon>Eukaryota</taxon>
        <taxon>Metazoa</taxon>
        <taxon>Ecdysozoa</taxon>
        <taxon>Arthropoda</taxon>
        <taxon>Hexapoda</taxon>
        <taxon>Collembola</taxon>
        <taxon>Entomobryomorpha</taxon>
        <taxon>Isotomoidea</taxon>
        <taxon>Isotomidae</taxon>
        <taxon>Proisotominae</taxon>
        <taxon>Folsomia</taxon>
    </lineage>
</organism>
<evidence type="ECO:0000259" key="2">
    <source>
        <dbReference type="PROSITE" id="PS51406"/>
    </source>
</evidence>
<dbReference type="SUPFAM" id="SSF56496">
    <property type="entry name" value="Fibrinogen C-terminal domain-like"/>
    <property type="match status" value="1"/>
</dbReference>
<sequence length="342" mass="39229">MQKNNIIAVTAILLVILVTTISICLISYQEHTSEDEEELIPITTTSTASPPITPVPEDYSRVNEVMFQRRGAPLKEGQPREGFYYRTWTEYENGFGDQDADFWLGLKRIHALTKQGFTRLSVNLEDWEGNQATANYSVFKVAGPATNYKLYQLGSYSGTAGPVDSMARSRRSPFTTFDRDTVRDRGCSWHTAGPGWHDGCPHAFIEFPIYTVSQMYLLSTGYPSCDNVCILTRVFTSLPDISGHWVKKCLRIKVNTKDVREKVDEHRARERDAEILLGHSASPNGLYQNSSQVDKDGRGLIWFYWKDSWYYSLKKIEMVLHRSPDHVWKSSQEIDRDAKKWY</sequence>
<dbReference type="AlphaFoldDB" id="A0A226DNT8"/>
<comment type="caution">
    <text evidence="3">The sequence shown here is derived from an EMBL/GenBank/DDBJ whole genome shotgun (WGS) entry which is preliminary data.</text>
</comment>
<dbReference type="STRING" id="158441.A0A226DNT8"/>
<feature type="domain" description="Fibrinogen C-terminal" evidence="2">
    <location>
        <begin position="15"/>
        <end position="203"/>
    </location>
</feature>
<gene>
    <name evidence="3" type="ORF">Fcan01_18157</name>
</gene>
<keyword evidence="1" id="KW-0812">Transmembrane</keyword>
<dbReference type="InterPro" id="IPR050373">
    <property type="entry name" value="Fibrinogen_C-term_domain"/>
</dbReference>
<feature type="transmembrane region" description="Helical" evidence="1">
    <location>
        <begin position="7"/>
        <end position="28"/>
    </location>
</feature>
<keyword evidence="1" id="KW-0472">Membrane</keyword>
<dbReference type="OrthoDB" id="6145874at2759"/>
<proteinExistence type="predicted"/>
<name>A0A226DNT8_FOLCA</name>
<dbReference type="InterPro" id="IPR036056">
    <property type="entry name" value="Fibrinogen-like_C"/>
</dbReference>
<dbReference type="Gene3D" id="3.90.215.10">
    <property type="entry name" value="Gamma Fibrinogen, chain A, domain 1"/>
    <property type="match status" value="1"/>
</dbReference>
<dbReference type="Pfam" id="PF00147">
    <property type="entry name" value="Fibrinogen_C"/>
    <property type="match status" value="1"/>
</dbReference>
<dbReference type="GO" id="GO:0005615">
    <property type="term" value="C:extracellular space"/>
    <property type="evidence" value="ECO:0007669"/>
    <property type="project" value="TreeGrafter"/>
</dbReference>
<dbReference type="InterPro" id="IPR002181">
    <property type="entry name" value="Fibrinogen_a/b/g_C_dom"/>
</dbReference>
<evidence type="ECO:0000313" key="4">
    <source>
        <dbReference type="Proteomes" id="UP000198287"/>
    </source>
</evidence>
<dbReference type="EMBL" id="LNIX01000014">
    <property type="protein sequence ID" value="OXA46678.1"/>
    <property type="molecule type" value="Genomic_DNA"/>
</dbReference>
<reference evidence="3 4" key="1">
    <citation type="submission" date="2015-12" db="EMBL/GenBank/DDBJ databases">
        <title>The genome of Folsomia candida.</title>
        <authorList>
            <person name="Faddeeva A."/>
            <person name="Derks M.F."/>
            <person name="Anvar Y."/>
            <person name="Smit S."/>
            <person name="Van Straalen N."/>
            <person name="Roelofs D."/>
        </authorList>
    </citation>
    <scope>NUCLEOTIDE SEQUENCE [LARGE SCALE GENOMIC DNA]</scope>
    <source>
        <strain evidence="3 4">VU population</strain>
        <tissue evidence="3">Whole body</tissue>
    </source>
</reference>
<protein>
    <submittedName>
        <fullName evidence="3">Ficolin-1</fullName>
    </submittedName>
</protein>
<dbReference type="InterPro" id="IPR014716">
    <property type="entry name" value="Fibrinogen_a/b/g_C_1"/>
</dbReference>
<dbReference type="PANTHER" id="PTHR19143">
    <property type="entry name" value="FIBRINOGEN/TENASCIN/ANGIOPOEITIN"/>
    <property type="match status" value="1"/>
</dbReference>
<keyword evidence="4" id="KW-1185">Reference proteome</keyword>
<keyword evidence="1" id="KW-1133">Transmembrane helix</keyword>